<evidence type="ECO:0000256" key="2">
    <source>
        <dbReference type="ARBA" id="ARBA00023315"/>
    </source>
</evidence>
<dbReference type="GO" id="GO:0016746">
    <property type="term" value="F:acyltransferase activity"/>
    <property type="evidence" value="ECO:0007669"/>
    <property type="project" value="UniProtKB-KW"/>
</dbReference>
<dbReference type="PANTHER" id="PTHR43300:SF12">
    <property type="entry name" value="CHLORAMPHENICOL ACETYLTRANSFERASE"/>
    <property type="match status" value="1"/>
</dbReference>
<dbReference type="InterPro" id="IPR011004">
    <property type="entry name" value="Trimer_LpxA-like_sf"/>
</dbReference>
<gene>
    <name evidence="3" type="ORF">ACJDT4_14925</name>
</gene>
<dbReference type="PANTHER" id="PTHR43300">
    <property type="entry name" value="ACETYLTRANSFERASE"/>
    <property type="match status" value="1"/>
</dbReference>
<proteinExistence type="predicted"/>
<keyword evidence="2 3" id="KW-0012">Acyltransferase</keyword>
<keyword evidence="4" id="KW-1185">Reference proteome</keyword>
<evidence type="ECO:0000256" key="1">
    <source>
        <dbReference type="ARBA" id="ARBA00022679"/>
    </source>
</evidence>
<accession>A0ABW8TGQ5</accession>
<evidence type="ECO:0000313" key="4">
    <source>
        <dbReference type="Proteomes" id="UP001623592"/>
    </source>
</evidence>
<name>A0ABW8TGQ5_9CLOT</name>
<dbReference type="InterPro" id="IPR050179">
    <property type="entry name" value="Trans_hexapeptide_repeat"/>
</dbReference>
<dbReference type="SUPFAM" id="SSF51161">
    <property type="entry name" value="Trimeric LpxA-like enzymes"/>
    <property type="match status" value="1"/>
</dbReference>
<evidence type="ECO:0000313" key="3">
    <source>
        <dbReference type="EMBL" id="MFL0251709.1"/>
    </source>
</evidence>
<protein>
    <submittedName>
        <fullName evidence="3">Acyltransferase</fullName>
    </submittedName>
</protein>
<dbReference type="RefSeq" id="WP_406788361.1">
    <property type="nucleotide sequence ID" value="NZ_JBJIAA010000012.1"/>
</dbReference>
<dbReference type="EMBL" id="JBJIAA010000012">
    <property type="protein sequence ID" value="MFL0251709.1"/>
    <property type="molecule type" value="Genomic_DNA"/>
</dbReference>
<organism evidence="3 4">
    <name type="scientific">Clostridium neuense</name>
    <dbReference type="NCBI Taxonomy" id="1728934"/>
    <lineage>
        <taxon>Bacteria</taxon>
        <taxon>Bacillati</taxon>
        <taxon>Bacillota</taxon>
        <taxon>Clostridia</taxon>
        <taxon>Eubacteriales</taxon>
        <taxon>Clostridiaceae</taxon>
        <taxon>Clostridium</taxon>
    </lineage>
</organism>
<comment type="caution">
    <text evidence="3">The sequence shown here is derived from an EMBL/GenBank/DDBJ whole genome shotgun (WGS) entry which is preliminary data.</text>
</comment>
<dbReference type="Gene3D" id="2.160.10.10">
    <property type="entry name" value="Hexapeptide repeat proteins"/>
    <property type="match status" value="1"/>
</dbReference>
<reference evidence="3 4" key="1">
    <citation type="submission" date="2024-11" db="EMBL/GenBank/DDBJ databases">
        <authorList>
            <person name="Heng Y.C."/>
            <person name="Lim A.C.H."/>
            <person name="Lee J.K.Y."/>
            <person name="Kittelmann S."/>
        </authorList>
    </citation>
    <scope>NUCLEOTIDE SEQUENCE [LARGE SCALE GENOMIC DNA]</scope>
    <source>
        <strain evidence="3 4">WILCCON 0114</strain>
    </source>
</reference>
<sequence length="175" mass="19178">MKFKSIGNNVKIYKSARIIHAGNIEIGNNVIIDDFVFIVAKKGIKIGNNVHIKNFVGITGDGLLQMEDYTSIAQGTKILMSSDDYTNSYLTNSTVPDEFKNVYSAPISIKKFSVVGANCVILPGVTLSEGTFIGPNSLVKVNTITEPYSLYEGTPIKKVGEMSKEKVLYLKNMCK</sequence>
<keyword evidence="1" id="KW-0808">Transferase</keyword>
<dbReference type="Proteomes" id="UP001623592">
    <property type="component" value="Unassembled WGS sequence"/>
</dbReference>